<dbReference type="GeneID" id="111595879"/>
<keyword evidence="9" id="KW-1185">Reference proteome</keyword>
<accession>A0A6J1LLI6</accession>
<organism evidence="9 10">
    <name type="scientific">Drosophila hydei</name>
    <name type="common">Fruit fly</name>
    <dbReference type="NCBI Taxonomy" id="7224"/>
    <lineage>
        <taxon>Eukaryota</taxon>
        <taxon>Metazoa</taxon>
        <taxon>Ecdysozoa</taxon>
        <taxon>Arthropoda</taxon>
        <taxon>Hexapoda</taxon>
        <taxon>Insecta</taxon>
        <taxon>Pterygota</taxon>
        <taxon>Neoptera</taxon>
        <taxon>Endopterygota</taxon>
        <taxon>Diptera</taxon>
        <taxon>Brachycera</taxon>
        <taxon>Muscomorpha</taxon>
        <taxon>Ephydroidea</taxon>
        <taxon>Drosophilidae</taxon>
        <taxon>Drosophila</taxon>
    </lineage>
</organism>
<evidence type="ECO:0000259" key="7">
    <source>
        <dbReference type="PROSITE" id="PS50024"/>
    </source>
</evidence>
<feature type="domain" description="EGF-like" evidence="8">
    <location>
        <begin position="130"/>
        <end position="169"/>
    </location>
</feature>
<evidence type="ECO:0000259" key="8">
    <source>
        <dbReference type="PROSITE" id="PS50026"/>
    </source>
</evidence>
<keyword evidence="6" id="KW-0472">Membrane</keyword>
<name>A0A6J1LLI6_DROHY</name>
<dbReference type="SMART" id="SM00179">
    <property type="entry name" value="EGF_CA"/>
    <property type="match status" value="1"/>
</dbReference>
<dbReference type="PROSITE" id="PS01187">
    <property type="entry name" value="EGF_CA"/>
    <property type="match status" value="1"/>
</dbReference>
<dbReference type="Gene3D" id="2.10.25.10">
    <property type="entry name" value="Laminin"/>
    <property type="match status" value="1"/>
</dbReference>
<evidence type="ECO:0000313" key="10">
    <source>
        <dbReference type="RefSeq" id="XP_023165573.1"/>
    </source>
</evidence>
<proteinExistence type="predicted"/>
<keyword evidence="4" id="KW-1015">Disulfide bond</keyword>
<feature type="transmembrane region" description="Helical" evidence="6">
    <location>
        <begin position="223"/>
        <end position="246"/>
    </location>
</feature>
<dbReference type="AlphaFoldDB" id="A0A6J1LLI6"/>
<evidence type="ECO:0000256" key="6">
    <source>
        <dbReference type="SAM" id="Phobius"/>
    </source>
</evidence>
<keyword evidence="6" id="KW-1133">Transmembrane helix</keyword>
<comment type="caution">
    <text evidence="5">Lacks conserved residue(s) required for the propagation of feature annotation.</text>
</comment>
<keyword evidence="2" id="KW-0732">Signal</keyword>
<evidence type="ECO:0000256" key="5">
    <source>
        <dbReference type="PROSITE-ProRule" id="PRU00076"/>
    </source>
</evidence>
<dbReference type="InterPro" id="IPR049883">
    <property type="entry name" value="NOTCH1_EGF-like"/>
</dbReference>
<dbReference type="InterPro" id="IPR018097">
    <property type="entry name" value="EGF_Ca-bd_CS"/>
</dbReference>
<dbReference type="Pfam" id="PF07645">
    <property type="entry name" value="EGF_CA"/>
    <property type="match status" value="1"/>
</dbReference>
<dbReference type="SUPFAM" id="SSF57196">
    <property type="entry name" value="EGF/Laminin"/>
    <property type="match status" value="1"/>
</dbReference>
<gene>
    <name evidence="10" type="primary">LOC111595879</name>
</gene>
<dbReference type="OrthoDB" id="10040649at2759"/>
<dbReference type="Proteomes" id="UP000504633">
    <property type="component" value="Unplaced"/>
</dbReference>
<dbReference type="PROSITE" id="PS00022">
    <property type="entry name" value="EGF_1"/>
    <property type="match status" value="1"/>
</dbReference>
<protein>
    <submittedName>
        <fullName evidence="10">Uncharacterized protein LOC111595879</fullName>
    </submittedName>
</protein>
<dbReference type="OMA" id="YHGHCVT"/>
<dbReference type="InterPro" id="IPR036364">
    <property type="entry name" value="SEA_dom_sf"/>
</dbReference>
<dbReference type="SUPFAM" id="SSF82671">
    <property type="entry name" value="SEA domain"/>
    <property type="match status" value="1"/>
</dbReference>
<dbReference type="InterPro" id="IPR000082">
    <property type="entry name" value="SEA_dom"/>
</dbReference>
<dbReference type="SMART" id="SM00181">
    <property type="entry name" value="EGF"/>
    <property type="match status" value="2"/>
</dbReference>
<dbReference type="PROSITE" id="PS50024">
    <property type="entry name" value="SEA"/>
    <property type="match status" value="1"/>
</dbReference>
<dbReference type="FunFam" id="2.10.25.10:FF:000038">
    <property type="entry name" value="Fibrillin 2"/>
    <property type="match status" value="1"/>
</dbReference>
<evidence type="ECO:0000256" key="1">
    <source>
        <dbReference type="ARBA" id="ARBA00022536"/>
    </source>
</evidence>
<dbReference type="PROSITE" id="PS00010">
    <property type="entry name" value="ASX_HYDROXYL"/>
    <property type="match status" value="1"/>
</dbReference>
<reference evidence="10" key="1">
    <citation type="submission" date="2025-08" db="UniProtKB">
        <authorList>
            <consortium name="RefSeq"/>
        </authorList>
    </citation>
    <scope>IDENTIFICATION</scope>
    <source>
        <strain evidence="10">15085-1641.00</strain>
        <tissue evidence="10">Whole body</tissue>
    </source>
</reference>
<dbReference type="CDD" id="cd00054">
    <property type="entry name" value="EGF_CA"/>
    <property type="match status" value="1"/>
</dbReference>
<evidence type="ECO:0000256" key="3">
    <source>
        <dbReference type="ARBA" id="ARBA00022737"/>
    </source>
</evidence>
<keyword evidence="6" id="KW-0812">Transmembrane</keyword>
<dbReference type="GO" id="GO:0005509">
    <property type="term" value="F:calcium ion binding"/>
    <property type="evidence" value="ECO:0007669"/>
    <property type="project" value="InterPro"/>
</dbReference>
<dbReference type="InterPro" id="IPR001881">
    <property type="entry name" value="EGF-like_Ca-bd_dom"/>
</dbReference>
<dbReference type="InterPro" id="IPR000152">
    <property type="entry name" value="EGF-type_Asp/Asn_hydroxyl_site"/>
</dbReference>
<dbReference type="RefSeq" id="XP_023165573.1">
    <property type="nucleotide sequence ID" value="XM_023309805.1"/>
</dbReference>
<dbReference type="KEGG" id="dhe:111595879"/>
<dbReference type="InterPro" id="IPR000742">
    <property type="entry name" value="EGF"/>
</dbReference>
<evidence type="ECO:0000256" key="2">
    <source>
        <dbReference type="ARBA" id="ARBA00022729"/>
    </source>
</evidence>
<evidence type="ECO:0000313" key="9">
    <source>
        <dbReference type="Proteomes" id="UP000504633"/>
    </source>
</evidence>
<feature type="domain" description="SEA" evidence="7">
    <location>
        <begin position="7"/>
        <end position="133"/>
    </location>
</feature>
<dbReference type="PROSITE" id="PS50026">
    <property type="entry name" value="EGF_3"/>
    <property type="match status" value="1"/>
</dbReference>
<keyword evidence="3" id="KW-0677">Repeat</keyword>
<sequence length="522" mass="58589">MFLQSKSTATYTFELRIPIARIGSYLLNDELLSNSSNQNQYIRSIILDAIDRMVMQSDFRDVYYGVQSREFNSRKDVTVLGNVLLQLSENSDVKRLETVFKKYLRQSNYSVGGTELYTSKEDINSLTVKDFDECAHDDFNDCFIHAHCFNLVGSYTCSCPDGYVDTSDNPIYPGRHCSDGVIGCIKCHYHGHCVTSHTILNGTSVCECFAWYAGATCQLNLKILLISLIAISTVFILLLVCMLLVYTKRKTHRARPIFIKASNYHPSMLTLSSNKSGVSSAALIPKSSTDKCNILNDSNSESSHNTEQYSTFKESANAFEPVQSDRSLTVMIPRAKYYHPSVLPHTQKLKQQELTLNEIDEKGKIKAGKHTPTKPSSKECGSLVSAGFEVSAIVSDQPVQLNSKTVDWKENTTDCASSHGEPITRENLNALSNSNEDFHRMSSWMKNIPNTEISADIRSFDETTVQVTKSRHLCFKKQMPINTIEEANTMAERDLGSTFLLPHTHLYKPEKLESDLSGFDSL</sequence>
<keyword evidence="1 5" id="KW-0245">EGF-like domain</keyword>
<evidence type="ECO:0000256" key="4">
    <source>
        <dbReference type="ARBA" id="ARBA00023157"/>
    </source>
</evidence>